<name>A0A1Y5Y2F9_KIBAR</name>
<dbReference type="Proteomes" id="UP000192674">
    <property type="component" value="Unassembled WGS sequence"/>
</dbReference>
<dbReference type="InterPro" id="IPR027417">
    <property type="entry name" value="P-loop_NTPase"/>
</dbReference>
<evidence type="ECO:0000313" key="2">
    <source>
        <dbReference type="Proteomes" id="UP000192674"/>
    </source>
</evidence>
<protein>
    <submittedName>
        <fullName evidence="1">AAA domain-containing protein</fullName>
    </submittedName>
</protein>
<keyword evidence="2" id="KW-1185">Reference proteome</keyword>
<sequence length="179" mass="19607">MDFTVESRALVVVAGLPGSGKSTLLRHTQANVPISVLDTDHVRALLARLLPRSVPYGWYRPLVHVLHTARLLASVLFASGPVLVHDPATGAGTRTAFALMGVLSRRRRHFIWIDCSPAEALAGQVARGRVLLKWSFARHMRRSPQVRSRLLAGRCPQGWHTAQLVDRSTASTGLQLKVA</sequence>
<dbReference type="OrthoDB" id="3523587at2"/>
<dbReference type="SUPFAM" id="SSF52540">
    <property type="entry name" value="P-loop containing nucleoside triphosphate hydrolases"/>
    <property type="match status" value="1"/>
</dbReference>
<evidence type="ECO:0000313" key="1">
    <source>
        <dbReference type="EMBL" id="SMD24424.1"/>
    </source>
</evidence>
<gene>
    <name evidence="1" type="ORF">SAMN05661093_08525</name>
</gene>
<proteinExistence type="predicted"/>
<accession>A0A1Y5Y2F9</accession>
<dbReference type="EMBL" id="FWXV01000010">
    <property type="protein sequence ID" value="SMD24424.1"/>
    <property type="molecule type" value="Genomic_DNA"/>
</dbReference>
<reference evidence="1 2" key="1">
    <citation type="submission" date="2017-04" db="EMBL/GenBank/DDBJ databases">
        <authorList>
            <person name="Afonso C.L."/>
            <person name="Miller P.J."/>
            <person name="Scott M.A."/>
            <person name="Spackman E."/>
            <person name="Goraichik I."/>
            <person name="Dimitrov K.M."/>
            <person name="Suarez D.L."/>
            <person name="Swayne D.E."/>
        </authorList>
    </citation>
    <scope>NUCLEOTIDE SEQUENCE [LARGE SCALE GENOMIC DNA]</scope>
    <source>
        <strain evidence="1 2">DSM 43828</strain>
    </source>
</reference>
<organism evidence="1 2">
    <name type="scientific">Kibdelosporangium aridum</name>
    <dbReference type="NCBI Taxonomy" id="2030"/>
    <lineage>
        <taxon>Bacteria</taxon>
        <taxon>Bacillati</taxon>
        <taxon>Actinomycetota</taxon>
        <taxon>Actinomycetes</taxon>
        <taxon>Pseudonocardiales</taxon>
        <taxon>Pseudonocardiaceae</taxon>
        <taxon>Kibdelosporangium</taxon>
    </lineage>
</organism>
<dbReference type="Gene3D" id="3.40.50.300">
    <property type="entry name" value="P-loop containing nucleotide triphosphate hydrolases"/>
    <property type="match status" value="1"/>
</dbReference>
<dbReference type="Pfam" id="PF13671">
    <property type="entry name" value="AAA_33"/>
    <property type="match status" value="1"/>
</dbReference>
<dbReference type="AlphaFoldDB" id="A0A1Y5Y2F9"/>
<dbReference type="RefSeq" id="WP_033389088.1">
    <property type="nucleotide sequence ID" value="NZ_FWXV01000010.1"/>
</dbReference>